<evidence type="ECO:0000313" key="3">
    <source>
        <dbReference type="Proteomes" id="UP000515917"/>
    </source>
</evidence>
<name>A0A7G3G8Q7_9NEIS</name>
<reference evidence="2 3" key="1">
    <citation type="submission" date="2018-01" db="EMBL/GenBank/DDBJ databases">
        <title>Genome sequence of Iodobacter sp. strain PCH194 isolated from Indian Trans-Himalaya.</title>
        <authorList>
            <person name="Kumar V."/>
            <person name="Thakur V."/>
            <person name="Kumar S."/>
            <person name="Singh D."/>
        </authorList>
    </citation>
    <scope>NUCLEOTIDE SEQUENCE [LARGE SCALE GENOMIC DNA]</scope>
    <source>
        <strain evidence="2 3">PCH194</strain>
    </source>
</reference>
<dbReference type="Pfam" id="PF13450">
    <property type="entry name" value="NAD_binding_8"/>
    <property type="match status" value="1"/>
</dbReference>
<dbReference type="GO" id="GO:0004497">
    <property type="term" value="F:monooxygenase activity"/>
    <property type="evidence" value="ECO:0007669"/>
    <property type="project" value="UniProtKB-KW"/>
</dbReference>
<evidence type="ECO:0000259" key="1">
    <source>
        <dbReference type="Pfam" id="PF01593"/>
    </source>
</evidence>
<keyword evidence="2" id="KW-0560">Oxidoreductase</keyword>
<dbReference type="Proteomes" id="UP000515917">
    <property type="component" value="Chromosome"/>
</dbReference>
<dbReference type="InterPro" id="IPR050464">
    <property type="entry name" value="Zeta_carotene_desat/Oxidored"/>
</dbReference>
<evidence type="ECO:0000313" key="2">
    <source>
        <dbReference type="EMBL" id="QBC43860.1"/>
    </source>
</evidence>
<gene>
    <name evidence="2" type="ORF">C1H71_10070</name>
</gene>
<organism evidence="2 3">
    <name type="scientific">Iodobacter fluviatilis</name>
    <dbReference type="NCBI Taxonomy" id="537"/>
    <lineage>
        <taxon>Bacteria</taxon>
        <taxon>Pseudomonadati</taxon>
        <taxon>Pseudomonadota</taxon>
        <taxon>Betaproteobacteria</taxon>
        <taxon>Neisseriales</taxon>
        <taxon>Chitinibacteraceae</taxon>
        <taxon>Iodobacter</taxon>
    </lineage>
</organism>
<sequence>MLNNKVISIVGAGVTGLSCALKLAGSEITKGYTIRIFENGDKTGGRAHSIKVDDFSIDLGAGRFSPALHPNVSKLVSELAENIEVFPFTKIAHPHPQHTGLKEVLAQLKPKIFNSDNESFFQFLCNYVGSEKSHAIINGLGYDSLFLPQISPKIGYDIIEKHPEIQCFSDNSSYEWFNLVDGFSVLVKSLYERAAVLGVEFYFEHKLVNLQTKSNSTLLEFSGSEQQEIWHNSTYTILALPPTAMSSLNIDFPDSWSDYTYGSIPLFKGFIFFDHPWWQDYNLENKVTIVDNPLRKLYFKSDKYIFFYTDSAYADFWQEETKKSENEYINTVMNLISVALNISIKEIPWPVSHKFKYWPNGVEFALETSPEHPPILSKNNGTIIAASDAYTSHCGWMEGGIIAGKNAAEHLLKKLEKLAVTERDKLISE</sequence>
<dbReference type="SUPFAM" id="SSF54373">
    <property type="entry name" value="FAD-linked reductases, C-terminal domain"/>
    <property type="match status" value="1"/>
</dbReference>
<dbReference type="InterPro" id="IPR002937">
    <property type="entry name" value="Amino_oxidase"/>
</dbReference>
<dbReference type="EMBL" id="CP025781">
    <property type="protein sequence ID" value="QBC43860.1"/>
    <property type="molecule type" value="Genomic_DNA"/>
</dbReference>
<proteinExistence type="predicted"/>
<dbReference type="PANTHER" id="PTHR42923">
    <property type="entry name" value="PROTOPORPHYRINOGEN OXIDASE"/>
    <property type="match status" value="1"/>
</dbReference>
<dbReference type="PANTHER" id="PTHR42923:SF17">
    <property type="entry name" value="AMINE OXIDASE DOMAIN-CONTAINING PROTEIN"/>
    <property type="match status" value="1"/>
</dbReference>
<protein>
    <submittedName>
        <fullName evidence="2">VioA - tryptophan 2-monooxygenase</fullName>
    </submittedName>
</protein>
<keyword evidence="2" id="KW-0503">Monooxygenase</keyword>
<feature type="domain" description="Amine oxidase" evidence="1">
    <location>
        <begin position="178"/>
        <end position="412"/>
    </location>
</feature>
<dbReference type="Pfam" id="PF01593">
    <property type="entry name" value="Amino_oxidase"/>
    <property type="match status" value="1"/>
</dbReference>
<accession>A0A7G3G8Q7</accession>
<dbReference type="RefSeq" id="WP_130106425.1">
    <property type="nucleotide sequence ID" value="NZ_CP025781.1"/>
</dbReference>
<dbReference type="PROSITE" id="PS51257">
    <property type="entry name" value="PROKAR_LIPOPROTEIN"/>
    <property type="match status" value="1"/>
</dbReference>
<dbReference type="KEGG" id="ifl:C1H71_10070"/>
<dbReference type="InterPro" id="IPR036188">
    <property type="entry name" value="FAD/NAD-bd_sf"/>
</dbReference>
<dbReference type="Gene3D" id="3.50.50.60">
    <property type="entry name" value="FAD/NAD(P)-binding domain"/>
    <property type="match status" value="1"/>
</dbReference>
<dbReference type="AlphaFoldDB" id="A0A7G3G8Q7"/>
<dbReference type="SUPFAM" id="SSF51905">
    <property type="entry name" value="FAD/NAD(P)-binding domain"/>
    <property type="match status" value="1"/>
</dbReference>
<keyword evidence="3" id="KW-1185">Reference proteome</keyword>